<keyword evidence="1" id="KW-0862">Zinc</keyword>
<evidence type="ECO:0000256" key="1">
    <source>
        <dbReference type="PIRSR" id="PIRSR600841-2"/>
    </source>
</evidence>
<gene>
    <name evidence="2" type="ORF">XD73_1344</name>
</gene>
<dbReference type="PRINTS" id="PR00933">
    <property type="entry name" value="BLYTICPTASE"/>
</dbReference>
<dbReference type="GO" id="GO:0046872">
    <property type="term" value="F:metal ion binding"/>
    <property type="evidence" value="ECO:0007669"/>
    <property type="project" value="UniProtKB-KW"/>
</dbReference>
<protein>
    <recommendedName>
        <fullName evidence="4">Peptidase M23 domain-containing protein</fullName>
    </recommendedName>
</protein>
<dbReference type="Gene3D" id="2.70.70.10">
    <property type="entry name" value="Glucose Permease (Domain IIA)"/>
    <property type="match status" value="1"/>
</dbReference>
<keyword evidence="1" id="KW-0479">Metal-binding</keyword>
<sequence>FLEYQSGWVFGFPPDAANDPYPIGFGATLDTGLYKELMISARVLDQGFYGWRDGSRLNLSFYGGRTARLAPELNAGSAAIMALFGSLYLPEAWDHHMYGDDSFLSFYREIFGDELARAAAVEPYLSHTIQQPELMLPFPIGEAWSFTGGPHITWQTGTPRGAVDFAPITGEPACAVSAWWTTAAASGLVVRSDWNVVALDLDGDGDEGTGWVLIYMHIAEKDKPAVGTWLEKDARLGHPSCEGGSATGTHVHFARKYNGEWFGVGDPLPMVLSGWRVFAGDRRYEGFMQKGELIVTAVPYGSSDAKIIRDE</sequence>
<feature type="binding site" evidence="1">
    <location>
        <position position="164"/>
    </location>
    <ligand>
        <name>Zn(2+)</name>
        <dbReference type="ChEBI" id="CHEBI:29105"/>
    </ligand>
</feature>
<evidence type="ECO:0008006" key="4">
    <source>
        <dbReference type="Google" id="ProtNLM"/>
    </source>
</evidence>
<dbReference type="AlphaFoldDB" id="A0A101FWM8"/>
<comment type="cofactor">
    <cofactor evidence="1">
        <name>Zn(2+)</name>
        <dbReference type="ChEBI" id="CHEBI:29105"/>
    </cofactor>
    <text evidence="1">Binds 1 zinc ion per subunit.</text>
</comment>
<dbReference type="GO" id="GO:0006508">
    <property type="term" value="P:proteolysis"/>
    <property type="evidence" value="ECO:0007669"/>
    <property type="project" value="InterPro"/>
</dbReference>
<dbReference type="EMBL" id="LGFU01000153">
    <property type="protein sequence ID" value="KUK45780.1"/>
    <property type="molecule type" value="Genomic_DNA"/>
</dbReference>
<feature type="binding site" evidence="1">
    <location>
        <position position="151"/>
    </location>
    <ligand>
        <name>Zn(2+)</name>
        <dbReference type="ChEBI" id="CHEBI:29105"/>
    </ligand>
</feature>
<evidence type="ECO:0000313" key="3">
    <source>
        <dbReference type="Proteomes" id="UP000064249"/>
    </source>
</evidence>
<accession>A0A101FWM8</accession>
<comment type="caution">
    <text evidence="2">The sequence shown here is derived from an EMBL/GenBank/DDBJ whole genome shotgun (WGS) entry which is preliminary data.</text>
</comment>
<proteinExistence type="predicted"/>
<dbReference type="GO" id="GO:0004222">
    <property type="term" value="F:metalloendopeptidase activity"/>
    <property type="evidence" value="ECO:0007669"/>
    <property type="project" value="InterPro"/>
</dbReference>
<dbReference type="SUPFAM" id="SSF51261">
    <property type="entry name" value="Duplicated hybrid motif"/>
    <property type="match status" value="1"/>
</dbReference>
<feature type="non-terminal residue" evidence="2">
    <location>
        <position position="1"/>
    </location>
</feature>
<name>A0A101FWM8_9CHLR</name>
<dbReference type="Proteomes" id="UP000064249">
    <property type="component" value="Unassembled WGS sequence"/>
</dbReference>
<dbReference type="InterPro" id="IPR011055">
    <property type="entry name" value="Dup_hybrid_motif"/>
</dbReference>
<reference evidence="2 3" key="1">
    <citation type="journal article" date="2015" name="MBio">
        <title>Genome-Resolved Metagenomic Analysis Reveals Roles for Candidate Phyla and Other Microbial Community Members in Biogeochemical Transformations in Oil Reservoirs.</title>
        <authorList>
            <person name="Hu P."/>
            <person name="Tom L."/>
            <person name="Singh A."/>
            <person name="Thomas B.C."/>
            <person name="Baker B.J."/>
            <person name="Piceno Y.M."/>
            <person name="Andersen G.L."/>
            <person name="Banfield J.F."/>
        </authorList>
    </citation>
    <scope>NUCLEOTIDE SEQUENCE [LARGE SCALE GENOMIC DNA]</scope>
    <source>
        <strain evidence="2">46_16</strain>
    </source>
</reference>
<feature type="binding site" evidence="1">
    <location>
        <position position="252"/>
    </location>
    <ligand>
        <name>Zn(2+)</name>
        <dbReference type="ChEBI" id="CHEBI:29105"/>
    </ligand>
</feature>
<dbReference type="InterPro" id="IPR000841">
    <property type="entry name" value="Pept_M23A_Blytic"/>
</dbReference>
<evidence type="ECO:0000313" key="2">
    <source>
        <dbReference type="EMBL" id="KUK45780.1"/>
    </source>
</evidence>
<organism evidence="2 3">
    <name type="scientific">Anaerolinea thermophila</name>
    <dbReference type="NCBI Taxonomy" id="167964"/>
    <lineage>
        <taxon>Bacteria</taxon>
        <taxon>Bacillati</taxon>
        <taxon>Chloroflexota</taxon>
        <taxon>Anaerolineae</taxon>
        <taxon>Anaerolineales</taxon>
        <taxon>Anaerolineaceae</taxon>
        <taxon>Anaerolinea</taxon>
    </lineage>
</organism>